<name>A0A560KG50_9BRAD</name>
<dbReference type="OrthoDB" id="8454620at2"/>
<evidence type="ECO:0000313" key="2">
    <source>
        <dbReference type="Proteomes" id="UP000315914"/>
    </source>
</evidence>
<keyword evidence="2" id="KW-1185">Reference proteome</keyword>
<protein>
    <submittedName>
        <fullName evidence="1">Uncharacterized protein</fullName>
    </submittedName>
</protein>
<dbReference type="AlphaFoldDB" id="A0A560KG50"/>
<dbReference type="RefSeq" id="WP_080139983.1">
    <property type="nucleotide sequence ID" value="NZ_LWIG01000059.1"/>
</dbReference>
<organism evidence="1 2">
    <name type="scientific">Bradyrhizobium sacchari</name>
    <dbReference type="NCBI Taxonomy" id="1399419"/>
    <lineage>
        <taxon>Bacteria</taxon>
        <taxon>Pseudomonadati</taxon>
        <taxon>Pseudomonadota</taxon>
        <taxon>Alphaproteobacteria</taxon>
        <taxon>Hyphomicrobiales</taxon>
        <taxon>Nitrobacteraceae</taxon>
        <taxon>Bradyrhizobium</taxon>
    </lineage>
</organism>
<gene>
    <name evidence="1" type="ORF">FBZ95_102141</name>
</gene>
<sequence length="73" mass="8196">MTSEFVDPLRRPVSIVFVGRNQQGNWVVREQNGTFGGVFVDRTRAIKFVLKSERAEAIIEMSPGLEFATIAEP</sequence>
<accession>A0A560KG50</accession>
<dbReference type="Proteomes" id="UP000315914">
    <property type="component" value="Unassembled WGS sequence"/>
</dbReference>
<evidence type="ECO:0000313" key="1">
    <source>
        <dbReference type="EMBL" id="TWB80924.1"/>
    </source>
</evidence>
<reference evidence="1 2" key="1">
    <citation type="submission" date="2019-06" db="EMBL/GenBank/DDBJ databases">
        <title>Genomic Encyclopedia of Type Strains, Phase IV (KMG-V): Genome sequencing to study the core and pangenomes of soil and plant-associated prokaryotes.</title>
        <authorList>
            <person name="Whitman W."/>
        </authorList>
    </citation>
    <scope>NUCLEOTIDE SEQUENCE [LARGE SCALE GENOMIC DNA]</scope>
    <source>
        <strain evidence="1 2">BR 10556</strain>
    </source>
</reference>
<dbReference type="EMBL" id="VITW01000002">
    <property type="protein sequence ID" value="TWB80924.1"/>
    <property type="molecule type" value="Genomic_DNA"/>
</dbReference>
<proteinExistence type="predicted"/>
<comment type="caution">
    <text evidence="1">The sequence shown here is derived from an EMBL/GenBank/DDBJ whole genome shotgun (WGS) entry which is preliminary data.</text>
</comment>